<keyword evidence="5 8" id="KW-0560">Oxidoreductase</keyword>
<evidence type="ECO:0000313" key="10">
    <source>
        <dbReference type="EMBL" id="EOA90666.1"/>
    </source>
</evidence>
<dbReference type="SUPFAM" id="SSF48264">
    <property type="entry name" value="Cytochrome P450"/>
    <property type="match status" value="1"/>
</dbReference>
<dbReference type="AlphaFoldDB" id="R0J1P6"/>
<comment type="pathway">
    <text evidence="2">Mycotoxin biosynthesis.</text>
</comment>
<dbReference type="PANTHER" id="PTHR46206:SF7">
    <property type="entry name" value="P450, PUTATIVE (EUROFUNG)-RELATED"/>
    <property type="match status" value="1"/>
</dbReference>
<dbReference type="GO" id="GO:0005506">
    <property type="term" value="F:iron ion binding"/>
    <property type="evidence" value="ECO:0007669"/>
    <property type="project" value="InterPro"/>
</dbReference>
<reference evidence="10 11" key="2">
    <citation type="journal article" date="2013" name="PLoS Genet.">
        <title>Comparative genome structure, secondary metabolite, and effector coding capacity across Cochliobolus pathogens.</title>
        <authorList>
            <person name="Condon B.J."/>
            <person name="Leng Y."/>
            <person name="Wu D."/>
            <person name="Bushley K.E."/>
            <person name="Ohm R.A."/>
            <person name="Otillar R."/>
            <person name="Martin J."/>
            <person name="Schackwitz W."/>
            <person name="Grimwood J."/>
            <person name="MohdZainudin N."/>
            <person name="Xue C."/>
            <person name="Wang R."/>
            <person name="Manning V.A."/>
            <person name="Dhillon B."/>
            <person name="Tu Z.J."/>
            <person name="Steffenson B.J."/>
            <person name="Salamov A."/>
            <person name="Sun H."/>
            <person name="Lowry S."/>
            <person name="LaButti K."/>
            <person name="Han J."/>
            <person name="Copeland A."/>
            <person name="Lindquist E."/>
            <person name="Barry K."/>
            <person name="Schmutz J."/>
            <person name="Baker S.E."/>
            <person name="Ciuffetti L.M."/>
            <person name="Grigoriev I.V."/>
            <person name="Zhong S."/>
            <person name="Turgeon B.G."/>
        </authorList>
    </citation>
    <scope>NUCLEOTIDE SEQUENCE [LARGE SCALE GENOMIC DNA]</scope>
    <source>
        <strain evidence="11">28A</strain>
    </source>
</reference>
<evidence type="ECO:0000256" key="5">
    <source>
        <dbReference type="ARBA" id="ARBA00023002"/>
    </source>
</evidence>
<evidence type="ECO:0000256" key="1">
    <source>
        <dbReference type="ARBA" id="ARBA00001971"/>
    </source>
</evidence>
<dbReference type="PROSITE" id="PS00086">
    <property type="entry name" value="CYTOCHROME_P450"/>
    <property type="match status" value="1"/>
</dbReference>
<dbReference type="Proteomes" id="UP000016935">
    <property type="component" value="Unassembled WGS sequence"/>
</dbReference>
<accession>R0J1P6</accession>
<dbReference type="GO" id="GO:0020037">
    <property type="term" value="F:heme binding"/>
    <property type="evidence" value="ECO:0007669"/>
    <property type="project" value="InterPro"/>
</dbReference>
<dbReference type="GeneID" id="19399871"/>
<evidence type="ECO:0000256" key="6">
    <source>
        <dbReference type="ARBA" id="ARBA00023004"/>
    </source>
</evidence>
<dbReference type="InterPro" id="IPR001128">
    <property type="entry name" value="Cyt_P450"/>
</dbReference>
<dbReference type="InterPro" id="IPR002403">
    <property type="entry name" value="Cyt_P450_E_grp-IV"/>
</dbReference>
<dbReference type="eggNOG" id="KOG0158">
    <property type="taxonomic scope" value="Eukaryota"/>
</dbReference>
<comment type="similarity">
    <text evidence="3 8">Belongs to the cytochrome P450 family.</text>
</comment>
<evidence type="ECO:0000256" key="3">
    <source>
        <dbReference type="ARBA" id="ARBA00010617"/>
    </source>
</evidence>
<evidence type="ECO:0000313" key="11">
    <source>
        <dbReference type="Proteomes" id="UP000016935"/>
    </source>
</evidence>
<dbReference type="GO" id="GO:0016705">
    <property type="term" value="F:oxidoreductase activity, acting on paired donors, with incorporation or reduction of molecular oxygen"/>
    <property type="evidence" value="ECO:0007669"/>
    <property type="project" value="InterPro"/>
</dbReference>
<proteinExistence type="inferred from homology"/>
<comment type="cofactor">
    <cofactor evidence="1 7">
        <name>heme</name>
        <dbReference type="ChEBI" id="CHEBI:30413"/>
    </cofactor>
</comment>
<dbReference type="OrthoDB" id="1844152at2759"/>
<feature type="binding site" description="axial binding residue" evidence="7">
    <location>
        <position position="450"/>
    </location>
    <ligand>
        <name>heme</name>
        <dbReference type="ChEBI" id="CHEBI:30413"/>
    </ligand>
    <ligandPart>
        <name>Fe</name>
        <dbReference type="ChEBI" id="CHEBI:18248"/>
    </ligandPart>
</feature>
<keyword evidence="11" id="KW-1185">Reference proteome</keyword>
<keyword evidence="7 8" id="KW-0349">Heme</keyword>
<evidence type="ECO:0008006" key="12">
    <source>
        <dbReference type="Google" id="ProtNLM"/>
    </source>
</evidence>
<evidence type="ECO:0000256" key="7">
    <source>
        <dbReference type="PIRSR" id="PIRSR602403-1"/>
    </source>
</evidence>
<dbReference type="STRING" id="671987.R0J1P6"/>
<dbReference type="Gene3D" id="1.10.630.10">
    <property type="entry name" value="Cytochrome P450"/>
    <property type="match status" value="1"/>
</dbReference>
<dbReference type="PRINTS" id="PR00465">
    <property type="entry name" value="EP450IV"/>
</dbReference>
<evidence type="ECO:0000256" key="8">
    <source>
        <dbReference type="RuleBase" id="RU000461"/>
    </source>
</evidence>
<dbReference type="HOGENOM" id="CLU_022195_0_0_1"/>
<evidence type="ECO:0000256" key="9">
    <source>
        <dbReference type="SAM" id="Phobius"/>
    </source>
</evidence>
<organism evidence="10 11">
    <name type="scientific">Exserohilum turcicum (strain 28A)</name>
    <name type="common">Northern leaf blight fungus</name>
    <name type="synonym">Setosphaeria turcica</name>
    <dbReference type="NCBI Taxonomy" id="671987"/>
    <lineage>
        <taxon>Eukaryota</taxon>
        <taxon>Fungi</taxon>
        <taxon>Dikarya</taxon>
        <taxon>Ascomycota</taxon>
        <taxon>Pezizomycotina</taxon>
        <taxon>Dothideomycetes</taxon>
        <taxon>Pleosporomycetidae</taxon>
        <taxon>Pleosporales</taxon>
        <taxon>Pleosporineae</taxon>
        <taxon>Pleosporaceae</taxon>
        <taxon>Exserohilum</taxon>
    </lineage>
</organism>
<dbReference type="InterPro" id="IPR036396">
    <property type="entry name" value="Cyt_P450_sf"/>
</dbReference>
<keyword evidence="9" id="KW-0472">Membrane</keyword>
<name>R0J1P6_EXST2</name>
<keyword evidence="9" id="KW-0812">Transmembrane</keyword>
<dbReference type="PANTHER" id="PTHR46206">
    <property type="entry name" value="CYTOCHROME P450"/>
    <property type="match status" value="1"/>
</dbReference>
<dbReference type="GO" id="GO:0004497">
    <property type="term" value="F:monooxygenase activity"/>
    <property type="evidence" value="ECO:0007669"/>
    <property type="project" value="UniProtKB-KW"/>
</dbReference>
<dbReference type="InterPro" id="IPR017972">
    <property type="entry name" value="Cyt_P450_CS"/>
</dbReference>
<keyword evidence="6 7" id="KW-0408">Iron</keyword>
<feature type="transmembrane region" description="Helical" evidence="9">
    <location>
        <begin position="12"/>
        <end position="29"/>
    </location>
</feature>
<dbReference type="Pfam" id="PF00067">
    <property type="entry name" value="p450"/>
    <property type="match status" value="1"/>
</dbReference>
<dbReference type="RefSeq" id="XP_008021456.1">
    <property type="nucleotide sequence ID" value="XM_008023265.1"/>
</dbReference>
<sequence length="507" mass="57168">MDPPTAAKALQLLQTTGIAALVFAAYALWPTMRRTLQLAKIPNMSEFGTGEKYRQTFLSSARMIYEKGYARFNDCCYALLNEDGVPTVIIPPSLLPELRKLPDDVVDFQEAIRGIMEVAHTHLDTGSSTSITTIKANLTPALTRLNPTICNEVDAALRQGMPPCEDWTQVNIYEKLVLLVAKVSGRIFVGPETCQDPEYLDTACSYTLDLMNAVTALKKMRPWLKPFLGSRTPEVIKLRQREKLAEKVLRPLIEERINSKANDPNWQEPDDLLQWMLNKSNGNDSVEQLIGYQLSIIFGAVHTTTTTATNILYTLATTPEYIEPLRDEIRNVLAANDGVITSRALQQMEKLDSYMKEVMRFNPPLMTSFTRYAKKGFSLSNGQYIPQGVMIEVPSSAIYRDETFYPSADRFDGYRSYKQCASGKAQDIARNQFVTTNETNLAFGYGRHACPGRFFATNEIKMVLARLLLQYDIKMPNGETERYPQIEHGKQCGPDATKMLSFKRVEV</sequence>
<dbReference type="CDD" id="cd11041">
    <property type="entry name" value="CYP503A1-like"/>
    <property type="match status" value="1"/>
</dbReference>
<keyword evidence="9" id="KW-1133">Transmembrane helix</keyword>
<keyword evidence="8" id="KW-0503">Monooxygenase</keyword>
<dbReference type="EMBL" id="KB908482">
    <property type="protein sequence ID" value="EOA90666.1"/>
    <property type="molecule type" value="Genomic_DNA"/>
</dbReference>
<evidence type="ECO:0000256" key="2">
    <source>
        <dbReference type="ARBA" id="ARBA00004685"/>
    </source>
</evidence>
<gene>
    <name evidence="10" type="ORF">SETTUDRAFT_166617</name>
</gene>
<protein>
    <recommendedName>
        <fullName evidence="12">Ent-kaurene oxidase</fullName>
    </recommendedName>
</protein>
<evidence type="ECO:0000256" key="4">
    <source>
        <dbReference type="ARBA" id="ARBA00022723"/>
    </source>
</evidence>
<keyword evidence="4 7" id="KW-0479">Metal-binding</keyword>
<reference evidence="10 11" key="1">
    <citation type="journal article" date="2012" name="PLoS Pathog.">
        <title>Diverse lifestyles and strategies of plant pathogenesis encoded in the genomes of eighteen Dothideomycetes fungi.</title>
        <authorList>
            <person name="Ohm R.A."/>
            <person name="Feau N."/>
            <person name="Henrissat B."/>
            <person name="Schoch C.L."/>
            <person name="Horwitz B.A."/>
            <person name="Barry K.W."/>
            <person name="Condon B.J."/>
            <person name="Copeland A.C."/>
            <person name="Dhillon B."/>
            <person name="Glaser F."/>
            <person name="Hesse C.N."/>
            <person name="Kosti I."/>
            <person name="LaButti K."/>
            <person name="Lindquist E.A."/>
            <person name="Lucas S."/>
            <person name="Salamov A.A."/>
            <person name="Bradshaw R.E."/>
            <person name="Ciuffetti L."/>
            <person name="Hamelin R.C."/>
            <person name="Kema G.H.J."/>
            <person name="Lawrence C."/>
            <person name="Scott J.A."/>
            <person name="Spatafora J.W."/>
            <person name="Turgeon B.G."/>
            <person name="de Wit P.J.G.M."/>
            <person name="Zhong S."/>
            <person name="Goodwin S.B."/>
            <person name="Grigoriev I.V."/>
        </authorList>
    </citation>
    <scope>NUCLEOTIDE SEQUENCE [LARGE SCALE GENOMIC DNA]</scope>
    <source>
        <strain evidence="11">28A</strain>
    </source>
</reference>